<keyword evidence="3" id="KW-1185">Reference proteome</keyword>
<accession>A0ABV0RJ85</accession>
<dbReference type="Proteomes" id="UP001434883">
    <property type="component" value="Unassembled WGS sequence"/>
</dbReference>
<dbReference type="EMBL" id="JAHRIN010048229">
    <property type="protein sequence ID" value="MEQ2208109.1"/>
    <property type="molecule type" value="Genomic_DNA"/>
</dbReference>
<feature type="signal peptide" evidence="1">
    <location>
        <begin position="1"/>
        <end position="29"/>
    </location>
</feature>
<name>A0ABV0RJ85_9TELE</name>
<proteinExistence type="predicted"/>
<keyword evidence="1" id="KW-0732">Signal</keyword>
<sequence length="128" mass="14918">MMVVSETFLHPSIRHTMLLLLQAWRRAACWVSAVVRAASSQCWTPPHSQQRTRLLLHGFTQSYEIAQASKTPGCGHCSIYIYAFNHFISLGTIQKMLYNKQFMWCVSVSFCLFKQCMFMYKDVLHLYL</sequence>
<gene>
    <name evidence="2" type="ORF">XENOCAPTIV_025630</name>
</gene>
<evidence type="ECO:0000256" key="1">
    <source>
        <dbReference type="SAM" id="SignalP"/>
    </source>
</evidence>
<evidence type="ECO:0000313" key="3">
    <source>
        <dbReference type="Proteomes" id="UP001434883"/>
    </source>
</evidence>
<reference evidence="2 3" key="1">
    <citation type="submission" date="2021-06" db="EMBL/GenBank/DDBJ databases">
        <authorList>
            <person name="Palmer J.M."/>
        </authorList>
    </citation>
    <scope>NUCLEOTIDE SEQUENCE [LARGE SCALE GENOMIC DNA]</scope>
    <source>
        <strain evidence="2 3">XC_2019</strain>
        <tissue evidence="2">Muscle</tissue>
    </source>
</reference>
<comment type="caution">
    <text evidence="2">The sequence shown here is derived from an EMBL/GenBank/DDBJ whole genome shotgun (WGS) entry which is preliminary data.</text>
</comment>
<evidence type="ECO:0008006" key="4">
    <source>
        <dbReference type="Google" id="ProtNLM"/>
    </source>
</evidence>
<protein>
    <recommendedName>
        <fullName evidence="4">Secreted protein</fullName>
    </recommendedName>
</protein>
<organism evidence="2 3">
    <name type="scientific">Xenoophorus captivus</name>
    <dbReference type="NCBI Taxonomy" id="1517983"/>
    <lineage>
        <taxon>Eukaryota</taxon>
        <taxon>Metazoa</taxon>
        <taxon>Chordata</taxon>
        <taxon>Craniata</taxon>
        <taxon>Vertebrata</taxon>
        <taxon>Euteleostomi</taxon>
        <taxon>Actinopterygii</taxon>
        <taxon>Neopterygii</taxon>
        <taxon>Teleostei</taxon>
        <taxon>Neoteleostei</taxon>
        <taxon>Acanthomorphata</taxon>
        <taxon>Ovalentaria</taxon>
        <taxon>Atherinomorphae</taxon>
        <taxon>Cyprinodontiformes</taxon>
        <taxon>Goodeidae</taxon>
        <taxon>Xenoophorus</taxon>
    </lineage>
</organism>
<evidence type="ECO:0000313" key="2">
    <source>
        <dbReference type="EMBL" id="MEQ2208109.1"/>
    </source>
</evidence>
<feature type="chain" id="PRO_5046946701" description="Secreted protein" evidence="1">
    <location>
        <begin position="30"/>
        <end position="128"/>
    </location>
</feature>